<dbReference type="InterPro" id="IPR011856">
    <property type="entry name" value="tRNA_endonuc-like_dom_sf"/>
</dbReference>
<dbReference type="GO" id="GO:0007059">
    <property type="term" value="P:chromosome segregation"/>
    <property type="evidence" value="ECO:0007669"/>
    <property type="project" value="UniProtKB-UniRule"/>
</dbReference>
<dbReference type="NCBIfam" id="NF002584">
    <property type="entry name" value="PRK02234.1-5"/>
    <property type="match status" value="1"/>
</dbReference>
<keyword evidence="9 13" id="KW-0233">DNA recombination</keyword>
<protein>
    <recommendedName>
        <fullName evidence="12 13">Holliday junction resolvase RecU</fullName>
        <ecNumber evidence="13 14">3.1.21.10</ecNumber>
    </recommendedName>
    <alternativeName>
        <fullName evidence="13">Recombination protein U homolog</fullName>
    </alternativeName>
</protein>
<evidence type="ECO:0000256" key="7">
    <source>
        <dbReference type="ARBA" id="ARBA00022801"/>
    </source>
</evidence>
<evidence type="ECO:0000256" key="1">
    <source>
        <dbReference type="ARBA" id="ARBA00004496"/>
    </source>
</evidence>
<evidence type="ECO:0000256" key="15">
    <source>
        <dbReference type="SAM" id="MobiDB-lite"/>
    </source>
</evidence>
<organism evidence="16 17">
    <name type="scientific">Bacillus amyloliquefaciens (strain ATCC 23350 / DSM 7 / BCRC 11601 / CCUG 28519 / NBRC 15535 / NRRL B-14393 / F)</name>
    <dbReference type="NCBI Taxonomy" id="692420"/>
    <lineage>
        <taxon>Bacteria</taxon>
        <taxon>Bacillati</taxon>
        <taxon>Bacillota</taxon>
        <taxon>Bacilli</taxon>
        <taxon>Bacillales</taxon>
        <taxon>Bacillaceae</taxon>
        <taxon>Bacillus</taxon>
        <taxon>Bacillus amyloliquefaciens group</taxon>
    </lineage>
</organism>
<feature type="region of interest" description="Disordered" evidence="15">
    <location>
        <begin position="59"/>
        <end position="80"/>
    </location>
</feature>
<dbReference type="KEGG" id="bao:BAMF_2131"/>
<keyword evidence="2 13" id="KW-0963">Cytoplasm</keyword>
<dbReference type="Gene3D" id="3.40.1350.10">
    <property type="match status" value="1"/>
</dbReference>
<keyword evidence="4 13" id="KW-0479">Metal-binding</keyword>
<evidence type="ECO:0000313" key="16">
    <source>
        <dbReference type="EMBL" id="CBI43257.1"/>
    </source>
</evidence>
<dbReference type="NCBIfam" id="TIGR00648">
    <property type="entry name" value="recU"/>
    <property type="match status" value="1"/>
</dbReference>
<evidence type="ECO:0000256" key="13">
    <source>
        <dbReference type="HAMAP-Rule" id="MF_00130"/>
    </source>
</evidence>
<feature type="binding site" evidence="13">
    <location>
        <position position="136"/>
    </location>
    <ligand>
        <name>Mg(2+)</name>
        <dbReference type="ChEBI" id="CHEBI:18420"/>
    </ligand>
</feature>
<evidence type="ECO:0000256" key="6">
    <source>
        <dbReference type="ARBA" id="ARBA00022763"/>
    </source>
</evidence>
<dbReference type="NCBIfam" id="NF002581">
    <property type="entry name" value="PRK02234.1-2"/>
    <property type="match status" value="1"/>
</dbReference>
<dbReference type="Proteomes" id="UP000006562">
    <property type="component" value="Chromosome"/>
</dbReference>
<dbReference type="SUPFAM" id="SSF52980">
    <property type="entry name" value="Restriction endonuclease-like"/>
    <property type="match status" value="1"/>
</dbReference>
<keyword evidence="10 13" id="KW-0234">DNA repair</keyword>
<evidence type="ECO:0000256" key="3">
    <source>
        <dbReference type="ARBA" id="ARBA00022722"/>
    </source>
</evidence>
<dbReference type="GO" id="GO:0006310">
    <property type="term" value="P:DNA recombination"/>
    <property type="evidence" value="ECO:0007669"/>
    <property type="project" value="UniProtKB-UniRule"/>
</dbReference>
<feature type="binding site" evidence="13">
    <location>
        <position position="151"/>
    </location>
    <ligand>
        <name>Mg(2+)</name>
        <dbReference type="ChEBI" id="CHEBI:18420"/>
    </ligand>
</feature>
<evidence type="ECO:0000256" key="2">
    <source>
        <dbReference type="ARBA" id="ARBA00022490"/>
    </source>
</evidence>
<evidence type="ECO:0000256" key="4">
    <source>
        <dbReference type="ARBA" id="ARBA00022723"/>
    </source>
</evidence>
<dbReference type="EC" id="3.1.21.10" evidence="13 14"/>
<accession>A0A9P1JI37</accession>
<evidence type="ECO:0000256" key="14">
    <source>
        <dbReference type="NCBIfam" id="TIGR00648"/>
    </source>
</evidence>
<keyword evidence="7 13" id="KW-0378">Hydrolase</keyword>
<dbReference type="EMBL" id="FN597644">
    <property type="protein sequence ID" value="CBI43257.1"/>
    <property type="molecule type" value="Genomic_DNA"/>
</dbReference>
<dbReference type="CDD" id="cd22354">
    <property type="entry name" value="RecU-like"/>
    <property type="match status" value="1"/>
</dbReference>
<dbReference type="GO" id="GO:0005737">
    <property type="term" value="C:cytoplasm"/>
    <property type="evidence" value="ECO:0007669"/>
    <property type="project" value="UniProtKB-SubCell"/>
</dbReference>
<keyword evidence="8 13" id="KW-0460">Magnesium</keyword>
<dbReference type="Pfam" id="PF03838">
    <property type="entry name" value="RecU"/>
    <property type="match status" value="1"/>
</dbReference>
<dbReference type="InterPro" id="IPR004612">
    <property type="entry name" value="Resolv_RecU"/>
</dbReference>
<evidence type="ECO:0000256" key="11">
    <source>
        <dbReference type="ARBA" id="ARBA00023447"/>
    </source>
</evidence>
<reference evidence="17" key="2">
    <citation type="journal article" date="2011" name="J. Biotechnol.">
        <title>Genome sequence of B. amyloliquefaciens type strain DSM7(T) reveals differences to plant-associated B. amyloliquefaciens FZB42.</title>
        <authorList>
            <person name="Ruckert C."/>
            <person name="Blom J."/>
            <person name="Chen X."/>
            <person name="Reva O."/>
            <person name="Borriss R."/>
        </authorList>
    </citation>
    <scope>NUCLEOTIDE SEQUENCE [LARGE SCALE GENOMIC DNA]</scope>
    <source>
        <strain evidence="17">DSM 7</strain>
    </source>
</reference>
<comment type="catalytic activity">
    <reaction evidence="13">
        <text>Endonucleolytic cleavage at a junction such as a reciprocal single-stranded crossover between two homologous DNA duplexes (Holliday junction).</text>
        <dbReference type="EC" id="3.1.21.10"/>
    </reaction>
</comment>
<gene>
    <name evidence="13 16" type="primary">recU</name>
    <name evidence="16" type="ordered locus">BAMF_2131</name>
</gene>
<keyword evidence="17" id="KW-1185">Reference proteome</keyword>
<name>A0A9P1JI37_BACAS</name>
<keyword evidence="5 13" id="KW-0255">Endonuclease</keyword>
<keyword evidence="6 13" id="KW-0227">DNA damage</keyword>
<feature type="binding site" evidence="13">
    <location>
        <position position="138"/>
    </location>
    <ligand>
        <name>Mg(2+)</name>
        <dbReference type="ChEBI" id="CHEBI:18420"/>
    </ligand>
</feature>
<comment type="function">
    <text evidence="13">Endonuclease that resolves Holliday junction intermediates in genetic recombination. Cleaves mobile four-strand junctions by introducing symmetrical nicks in paired strands. Promotes annealing of linear ssDNA with homologous dsDNA. Required for DNA repair, homologous recombination and chromosome segregation.</text>
</comment>
<evidence type="ECO:0000256" key="9">
    <source>
        <dbReference type="ARBA" id="ARBA00023172"/>
    </source>
</evidence>
<dbReference type="InterPro" id="IPR011335">
    <property type="entry name" value="Restrct_endonuc-II-like"/>
</dbReference>
<feature type="binding site" evidence="13">
    <location>
        <position position="170"/>
    </location>
    <ligand>
        <name>Mg(2+)</name>
        <dbReference type="ChEBI" id="CHEBI:18420"/>
    </ligand>
</feature>
<reference evidence="16 17" key="1">
    <citation type="journal article" date="2011" name="Int. J. Syst. Evol. Microbiol.">
        <title>Relationship of Bacillus amyloliquefaciens clades associated with strains DSM 7T and FZB42T: a proposal for Bacillus amyloliquefaciens subsp. amyloliquefaciens subsp. nov. and Bacillus amyloliquefaciens subsp. plantarum subsp. nov. based on complete genome sequence comparisons.</title>
        <authorList>
            <person name="Borriss R."/>
            <person name="Chen X.H."/>
            <person name="Rueckert C."/>
            <person name="Blom J."/>
            <person name="Becker A."/>
            <person name="Baumgarth B."/>
            <person name="Fan B."/>
            <person name="Pukall R."/>
            <person name="Schumann P."/>
            <person name="Sproer C."/>
            <person name="Junge H."/>
            <person name="Vater J."/>
            <person name="Puhler A."/>
            <person name="Klenk H.P."/>
        </authorList>
    </citation>
    <scope>NUCLEOTIDE SEQUENCE [LARGE SCALE GENOMIC DNA]</scope>
    <source>
        <strain evidence="17">DSM 7</strain>
    </source>
</reference>
<keyword evidence="3 13" id="KW-0540">Nuclease</keyword>
<dbReference type="AlphaFoldDB" id="A0A9P1JI37"/>
<evidence type="ECO:0000256" key="12">
    <source>
        <dbReference type="ARBA" id="ARBA00029523"/>
    </source>
</evidence>
<evidence type="ECO:0000256" key="8">
    <source>
        <dbReference type="ARBA" id="ARBA00022842"/>
    </source>
</evidence>
<dbReference type="GO" id="GO:0000287">
    <property type="term" value="F:magnesium ion binding"/>
    <property type="evidence" value="ECO:0007669"/>
    <property type="project" value="UniProtKB-UniRule"/>
</dbReference>
<feature type="site" description="Transition state stabilizer" evidence="13">
    <location>
        <position position="153"/>
    </location>
</feature>
<comment type="cofactor">
    <cofactor evidence="13">
        <name>Mg(2+)</name>
        <dbReference type="ChEBI" id="CHEBI:18420"/>
    </cofactor>
    <text evidence="13">Binds 1 Mg(2+) ion per subunit.</text>
</comment>
<dbReference type="HAMAP" id="MF_00130">
    <property type="entry name" value="RecU"/>
    <property type="match status" value="1"/>
</dbReference>
<evidence type="ECO:0000256" key="10">
    <source>
        <dbReference type="ARBA" id="ARBA00023204"/>
    </source>
</evidence>
<comment type="subcellular location">
    <subcellularLocation>
        <location evidence="1 13">Cytoplasm</location>
    </subcellularLocation>
</comment>
<proteinExistence type="inferred from homology"/>
<dbReference type="GO" id="GO:0006281">
    <property type="term" value="P:DNA repair"/>
    <property type="evidence" value="ECO:0007669"/>
    <property type="project" value="UniProtKB-UniRule"/>
</dbReference>
<sequence length="252" mass="29824">MLYRHSSGKRYRHFFFSSLFQSGEEWRLRSVVYARSFTSVTISLIRRMEKVIRYPNGKTFQPNKTVSSQNSQKRSHSYSNRGMTLEDDLNETNQYYLANQIAVIHKKPTPVQIVNVHYPKRSAAVIKEAYFKQSSTTDYNGIYKGRYIDFEAKETKNKTAFPLQNFHDHQIEHMKQVVRQDGICFVIISAFEKVYFLEADKLFVFWERKENNGRKSIRKDELEDASFPISLGYSPRIDYISIIEQLYFSQEQ</sequence>
<evidence type="ECO:0000313" key="17">
    <source>
        <dbReference type="Proteomes" id="UP000006562"/>
    </source>
</evidence>
<dbReference type="GO" id="GO:0003676">
    <property type="term" value="F:nucleic acid binding"/>
    <property type="evidence" value="ECO:0007669"/>
    <property type="project" value="InterPro"/>
</dbReference>
<dbReference type="GO" id="GO:0008821">
    <property type="term" value="F:crossover junction DNA endonuclease activity"/>
    <property type="evidence" value="ECO:0007669"/>
    <property type="project" value="UniProtKB-EC"/>
</dbReference>
<comment type="similarity">
    <text evidence="11 13">Belongs to the RecU family.</text>
</comment>
<evidence type="ECO:0000256" key="5">
    <source>
        <dbReference type="ARBA" id="ARBA00022759"/>
    </source>
</evidence>